<organism evidence="1 2">
    <name type="scientific">Candidatus Sulfuritelmatomonas gaucii</name>
    <dbReference type="NCBI Taxonomy" id="2043161"/>
    <lineage>
        <taxon>Bacteria</taxon>
        <taxon>Pseudomonadati</taxon>
        <taxon>Acidobacteriota</taxon>
        <taxon>Terriglobia</taxon>
        <taxon>Terriglobales</taxon>
        <taxon>Acidobacteriaceae</taxon>
        <taxon>Candidatus Sulfuritelmatomonas</taxon>
    </lineage>
</organism>
<evidence type="ECO:0000313" key="2">
    <source>
        <dbReference type="Proteomes" id="UP000239735"/>
    </source>
</evidence>
<evidence type="ECO:0000313" key="1">
    <source>
        <dbReference type="EMBL" id="SPE26597.1"/>
    </source>
</evidence>
<dbReference type="EMBL" id="OKRB01000114">
    <property type="protein sequence ID" value="SPE26597.1"/>
    <property type="molecule type" value="Genomic_DNA"/>
</dbReference>
<accession>A0A2N9LTP5</accession>
<gene>
    <name evidence="1" type="ORF">SBA5_550020</name>
</gene>
<dbReference type="Proteomes" id="UP000239735">
    <property type="component" value="Unassembled WGS sequence"/>
</dbReference>
<name>A0A2N9LTP5_9BACT</name>
<reference evidence="2" key="1">
    <citation type="submission" date="2018-02" db="EMBL/GenBank/DDBJ databases">
        <authorList>
            <person name="Hausmann B."/>
        </authorList>
    </citation>
    <scope>NUCLEOTIDE SEQUENCE [LARGE SCALE GENOMIC DNA]</scope>
    <source>
        <strain evidence="2">Peat soil MAG SbA5</strain>
    </source>
</reference>
<sequence>MAWFRCLGETAVEDSGAECADWATAGHAAAQTANQTATGILSLKAPPECFLHSTRRMLHPSTTYAGGWTAVSDG</sequence>
<proteinExistence type="predicted"/>
<protein>
    <submittedName>
        <fullName evidence="1">Uncharacterized protein</fullName>
    </submittedName>
</protein>
<dbReference type="AlphaFoldDB" id="A0A2N9LTP5"/>